<dbReference type="Gene3D" id="1.20.1720.10">
    <property type="entry name" value="Multidrug resistance protein D"/>
    <property type="match status" value="1"/>
</dbReference>
<feature type="transmembrane region" description="Helical" evidence="8">
    <location>
        <begin position="187"/>
        <end position="206"/>
    </location>
</feature>
<feature type="transmembrane region" description="Helical" evidence="8">
    <location>
        <begin position="244"/>
        <end position="268"/>
    </location>
</feature>
<dbReference type="EMBL" id="BAAALF010000131">
    <property type="protein sequence ID" value="GAA1259040.1"/>
    <property type="molecule type" value="Genomic_DNA"/>
</dbReference>
<evidence type="ECO:0000259" key="9">
    <source>
        <dbReference type="PROSITE" id="PS50850"/>
    </source>
</evidence>
<feature type="transmembrane region" description="Helical" evidence="8">
    <location>
        <begin position="218"/>
        <end position="238"/>
    </location>
</feature>
<keyword evidence="3" id="KW-1003">Cell membrane</keyword>
<evidence type="ECO:0000256" key="1">
    <source>
        <dbReference type="ARBA" id="ARBA00004651"/>
    </source>
</evidence>
<dbReference type="Proteomes" id="UP001500037">
    <property type="component" value="Unassembled WGS sequence"/>
</dbReference>
<dbReference type="InterPro" id="IPR011701">
    <property type="entry name" value="MFS"/>
</dbReference>
<keyword evidence="4 8" id="KW-0812">Transmembrane</keyword>
<feature type="transmembrane region" description="Helical" evidence="8">
    <location>
        <begin position="464"/>
        <end position="484"/>
    </location>
</feature>
<feature type="transmembrane region" description="Helical" evidence="8">
    <location>
        <begin position="320"/>
        <end position="339"/>
    </location>
</feature>
<evidence type="ECO:0000313" key="10">
    <source>
        <dbReference type="EMBL" id="GAA1259040.1"/>
    </source>
</evidence>
<evidence type="ECO:0000256" key="4">
    <source>
        <dbReference type="ARBA" id="ARBA00022692"/>
    </source>
</evidence>
<feature type="domain" description="Major facilitator superfamily (MFS) profile" evidence="9">
    <location>
        <begin position="30"/>
        <end position="486"/>
    </location>
</feature>
<feature type="transmembrane region" description="Helical" evidence="8">
    <location>
        <begin position="31"/>
        <end position="52"/>
    </location>
</feature>
<comment type="caution">
    <text evidence="10">The sequence shown here is derived from an EMBL/GenBank/DDBJ whole genome shotgun (WGS) entry which is preliminary data.</text>
</comment>
<evidence type="ECO:0000256" key="5">
    <source>
        <dbReference type="ARBA" id="ARBA00022989"/>
    </source>
</evidence>
<feature type="transmembrane region" description="Helical" evidence="8">
    <location>
        <begin position="156"/>
        <end position="175"/>
    </location>
</feature>
<dbReference type="PROSITE" id="PS50850">
    <property type="entry name" value="MFS"/>
    <property type="match status" value="1"/>
</dbReference>
<dbReference type="SUPFAM" id="SSF103473">
    <property type="entry name" value="MFS general substrate transporter"/>
    <property type="match status" value="1"/>
</dbReference>
<dbReference type="RefSeq" id="WP_344444850.1">
    <property type="nucleotide sequence ID" value="NZ_BAAALF010000131.1"/>
</dbReference>
<sequence length="491" mass="49095">MSSELGNTRAVGGRSGEVADAPVALGHTGAIVVLVAVPLLLGFDVAGVNVGLPEVQRDLRMSSGDLDTLYSAYRICFGALPVLAGALGLAFGRRLVLRLGLLVFGLGAVLAATAGSALVLIGARATQGAGAALATAGGLALIDTSFRRGRERNRALVAYFAVAAGAAAVALFLSANLVELGDWKWPLYADALVAGALLLGTGALAESTGRSRAGLGRAVLYATGLVLLTRASALLSQVHWQPAVVIAVTAALSTVPMLAARLGAAAWAPPPLARLFHERARLGAYCVVALLAAGFFGLAFPLTIRLQLVDGLSPIATARALLPVALTVLLSALLLPALARRLGLRAVAAGAAALCALGLARLATVGAGASYATDLLPALLLVAFGAGVVALPVAFADGGSGARPTGLNSSRQLGQAIGVTMASGLFVYAQTHAAVRPPSGGALSAQAMVVARVAAALRPVQLDFWLVAALAAAAALIALCTLPGPTAPVTE</sequence>
<keyword evidence="2" id="KW-0813">Transport</keyword>
<feature type="transmembrane region" description="Helical" evidence="8">
    <location>
        <begin position="346"/>
        <end position="369"/>
    </location>
</feature>
<reference evidence="10 11" key="1">
    <citation type="journal article" date="2019" name="Int. J. Syst. Evol. Microbiol.">
        <title>The Global Catalogue of Microorganisms (GCM) 10K type strain sequencing project: providing services to taxonomists for standard genome sequencing and annotation.</title>
        <authorList>
            <consortium name="The Broad Institute Genomics Platform"/>
            <consortium name="The Broad Institute Genome Sequencing Center for Infectious Disease"/>
            <person name="Wu L."/>
            <person name="Ma J."/>
        </authorList>
    </citation>
    <scope>NUCLEOTIDE SEQUENCE [LARGE SCALE GENOMIC DNA]</scope>
    <source>
        <strain evidence="10 11">JCM 13004</strain>
    </source>
</reference>
<feature type="transmembrane region" description="Helical" evidence="8">
    <location>
        <begin position="72"/>
        <end position="92"/>
    </location>
</feature>
<dbReference type="Pfam" id="PF07690">
    <property type="entry name" value="MFS_1"/>
    <property type="match status" value="1"/>
</dbReference>
<dbReference type="PANTHER" id="PTHR42718">
    <property type="entry name" value="MAJOR FACILITATOR SUPERFAMILY MULTIDRUG TRANSPORTER MFSC"/>
    <property type="match status" value="1"/>
</dbReference>
<keyword evidence="11" id="KW-1185">Reference proteome</keyword>
<dbReference type="InterPro" id="IPR036259">
    <property type="entry name" value="MFS_trans_sf"/>
</dbReference>
<protein>
    <submittedName>
        <fullName evidence="10">MFS transporter</fullName>
    </submittedName>
</protein>
<proteinExistence type="predicted"/>
<feature type="transmembrane region" description="Helical" evidence="8">
    <location>
        <begin position="99"/>
        <end position="121"/>
    </location>
</feature>
<gene>
    <name evidence="10" type="ORF">GCM10009665_56490</name>
</gene>
<organism evidence="10 11">
    <name type="scientific">Kitasatospora nipponensis</name>
    <dbReference type="NCBI Taxonomy" id="258049"/>
    <lineage>
        <taxon>Bacteria</taxon>
        <taxon>Bacillati</taxon>
        <taxon>Actinomycetota</taxon>
        <taxon>Actinomycetes</taxon>
        <taxon>Kitasatosporales</taxon>
        <taxon>Streptomycetaceae</taxon>
        <taxon>Kitasatospora</taxon>
    </lineage>
</organism>
<keyword evidence="6 8" id="KW-0472">Membrane</keyword>
<feature type="transmembrane region" description="Helical" evidence="8">
    <location>
        <begin position="280"/>
        <end position="300"/>
    </location>
</feature>
<keyword evidence="5 8" id="KW-1133">Transmembrane helix</keyword>
<evidence type="ECO:0000256" key="3">
    <source>
        <dbReference type="ARBA" id="ARBA00022475"/>
    </source>
</evidence>
<comment type="subcellular location">
    <subcellularLocation>
        <location evidence="1">Cell membrane</location>
        <topology evidence="1">Multi-pass membrane protein</topology>
    </subcellularLocation>
</comment>
<dbReference type="InterPro" id="IPR020846">
    <property type="entry name" value="MFS_dom"/>
</dbReference>
<evidence type="ECO:0000256" key="6">
    <source>
        <dbReference type="ARBA" id="ARBA00023136"/>
    </source>
</evidence>
<accession>A0ABN3IEM0</accession>
<evidence type="ECO:0000313" key="11">
    <source>
        <dbReference type="Proteomes" id="UP001500037"/>
    </source>
</evidence>
<evidence type="ECO:0000256" key="8">
    <source>
        <dbReference type="SAM" id="Phobius"/>
    </source>
</evidence>
<name>A0ABN3IEM0_9ACTN</name>
<keyword evidence="7" id="KW-0046">Antibiotic resistance</keyword>
<feature type="transmembrane region" description="Helical" evidence="8">
    <location>
        <begin position="375"/>
        <end position="395"/>
    </location>
</feature>
<evidence type="ECO:0000256" key="2">
    <source>
        <dbReference type="ARBA" id="ARBA00022448"/>
    </source>
</evidence>
<feature type="transmembrane region" description="Helical" evidence="8">
    <location>
        <begin position="127"/>
        <end position="144"/>
    </location>
</feature>
<evidence type="ECO:0000256" key="7">
    <source>
        <dbReference type="ARBA" id="ARBA00023251"/>
    </source>
</evidence>
<dbReference type="PANTHER" id="PTHR42718:SF46">
    <property type="entry name" value="BLR6921 PROTEIN"/>
    <property type="match status" value="1"/>
</dbReference>